<evidence type="ECO:0000313" key="2">
    <source>
        <dbReference type="Proteomes" id="UP000239874"/>
    </source>
</evidence>
<dbReference type="AlphaFoldDB" id="A0A2S6AI16"/>
<dbReference type="Proteomes" id="UP000239874">
    <property type="component" value="Unassembled WGS sequence"/>
</dbReference>
<organism evidence="1 2">
    <name type="scientific">Nocardia nova</name>
    <dbReference type="NCBI Taxonomy" id="37330"/>
    <lineage>
        <taxon>Bacteria</taxon>
        <taxon>Bacillati</taxon>
        <taxon>Actinomycetota</taxon>
        <taxon>Actinomycetes</taxon>
        <taxon>Mycobacteriales</taxon>
        <taxon>Nocardiaceae</taxon>
        <taxon>Nocardia</taxon>
    </lineage>
</organism>
<evidence type="ECO:0000313" key="1">
    <source>
        <dbReference type="EMBL" id="PPJ34866.1"/>
    </source>
</evidence>
<accession>A0A2S6AI16</accession>
<name>A0A2S6AI16_9NOCA</name>
<dbReference type="EMBL" id="PSZC01000027">
    <property type="protein sequence ID" value="PPJ34866.1"/>
    <property type="molecule type" value="Genomic_DNA"/>
</dbReference>
<reference evidence="1 2" key="1">
    <citation type="submission" date="2018-02" db="EMBL/GenBank/DDBJ databases">
        <title>8 Nocardia nova and 1 Nocardia cyriacigeorgica strain used for evolution to TMP-SMX.</title>
        <authorList>
            <person name="Mehta H."/>
            <person name="Weng J."/>
            <person name="Shamoo Y."/>
        </authorList>
    </citation>
    <scope>NUCLEOTIDE SEQUENCE [LARGE SCALE GENOMIC DNA]</scope>
    <source>
        <strain evidence="1 2">MDA3139</strain>
    </source>
</reference>
<comment type="caution">
    <text evidence="1">The sequence shown here is derived from an EMBL/GenBank/DDBJ whole genome shotgun (WGS) entry which is preliminary data.</text>
</comment>
<protein>
    <submittedName>
        <fullName evidence="1">Uncharacterized protein</fullName>
    </submittedName>
</protein>
<sequence length="122" mass="12835">MSCFLSETRRYATARSVAPTPLISFLLDGGGLGDLFGQFDDGSAEHAEIGRIPPVTLHDKAMLGLLAERQLAAPRHLAPVASVAGLNRTLFGDVCSCQGCQSCGTTQSQFDCYKIAVGVMSA</sequence>
<gene>
    <name evidence="1" type="ORF">C5E45_29050</name>
</gene>
<proteinExistence type="predicted"/>